<proteinExistence type="predicted"/>
<dbReference type="EMBL" id="JBHUOF010000001">
    <property type="protein sequence ID" value="MFD2797951.1"/>
    <property type="molecule type" value="Genomic_DNA"/>
</dbReference>
<dbReference type="PANTHER" id="PTHR32309:SF31">
    <property type="entry name" value="CAPSULAR EXOPOLYSACCHARIDE FAMILY"/>
    <property type="match status" value="1"/>
</dbReference>
<evidence type="ECO:0000256" key="1">
    <source>
        <dbReference type="SAM" id="MobiDB-lite"/>
    </source>
</evidence>
<comment type="caution">
    <text evidence="3">The sequence shown here is derived from an EMBL/GenBank/DDBJ whole genome shotgun (WGS) entry which is preliminary data.</text>
</comment>
<dbReference type="Proteomes" id="UP001597478">
    <property type="component" value="Unassembled WGS sequence"/>
</dbReference>
<dbReference type="InterPro" id="IPR050445">
    <property type="entry name" value="Bact_polysacc_biosynth/exp"/>
</dbReference>
<keyword evidence="2" id="KW-1133">Transmembrane helix</keyword>
<dbReference type="RefSeq" id="WP_377387410.1">
    <property type="nucleotide sequence ID" value="NZ_JBHSAN010000008.1"/>
</dbReference>
<accession>A0ABW5W6W3</accession>
<evidence type="ECO:0000313" key="4">
    <source>
        <dbReference type="Proteomes" id="UP001597478"/>
    </source>
</evidence>
<dbReference type="PANTHER" id="PTHR32309">
    <property type="entry name" value="TYROSINE-PROTEIN KINASE"/>
    <property type="match status" value="1"/>
</dbReference>
<gene>
    <name evidence="3" type="ORF">ACFS2C_00910</name>
</gene>
<keyword evidence="2" id="KW-0472">Membrane</keyword>
<feature type="transmembrane region" description="Helical" evidence="2">
    <location>
        <begin position="229"/>
        <end position="251"/>
    </location>
</feature>
<feature type="region of interest" description="Disordered" evidence="1">
    <location>
        <begin position="436"/>
        <end position="458"/>
    </location>
</feature>
<evidence type="ECO:0000256" key="2">
    <source>
        <dbReference type="SAM" id="Phobius"/>
    </source>
</evidence>
<organism evidence="3 4">
    <name type="scientific">Prauserella oleivorans</name>
    <dbReference type="NCBI Taxonomy" id="1478153"/>
    <lineage>
        <taxon>Bacteria</taxon>
        <taxon>Bacillati</taxon>
        <taxon>Actinomycetota</taxon>
        <taxon>Actinomycetes</taxon>
        <taxon>Pseudonocardiales</taxon>
        <taxon>Pseudonocardiaceae</taxon>
        <taxon>Prauserella</taxon>
    </lineage>
</organism>
<reference evidence="4" key="1">
    <citation type="journal article" date="2019" name="Int. J. Syst. Evol. Microbiol.">
        <title>The Global Catalogue of Microorganisms (GCM) 10K type strain sequencing project: providing services to taxonomists for standard genome sequencing and annotation.</title>
        <authorList>
            <consortium name="The Broad Institute Genomics Platform"/>
            <consortium name="The Broad Institute Genome Sequencing Center for Infectious Disease"/>
            <person name="Wu L."/>
            <person name="Ma J."/>
        </authorList>
    </citation>
    <scope>NUCLEOTIDE SEQUENCE [LARGE SCALE GENOMIC DNA]</scope>
    <source>
        <strain evidence="4">IBRC-M 10906</strain>
    </source>
</reference>
<keyword evidence="4" id="KW-1185">Reference proteome</keyword>
<keyword evidence="2" id="KW-0812">Transmembrane</keyword>
<protein>
    <submittedName>
        <fullName evidence="3">Exopolysaccharide biosynthesis protein</fullName>
    </submittedName>
</protein>
<name>A0ABW5W6W3_9PSEU</name>
<sequence>MDDDPVRLSMVGRVLRRRWRPLLLLAVAGALVGVLASVLFSPGYRTSAGVVLQGPREQEELRTEAQVAMSTVVLDRSADALGWDTDGVGLRDSVEAEVMDGNVIRITATADSPEQARQLADSVADQYVQFSVQLAANSAEASAAVAREQRAALRRAITATNERITDLHASAEGATTVESVQARTELAALRTQLAQAMKTLEESEGAAGQGQLVVLGSAPLPDGPAPPTMLQFAAGGAVLFALLGLLGHLVAARGDRRLREEAEIGAALGAPVLAAVDFPAGRESQTGAGPAWARTLRRVLVGDLPWNVDLVSGAGDEQARQVRLHRVLDRLERSVRHRGRILLLVPHDDVTARLAAVELVAAAHAGRRRAAGPLEIVNIRAERPTVPGGDDVAGVLVVLSTGTRTGWELVSVSEATTDAGHEVLGAMVVHRAVPERPAPAGRHSSTEATDPEAMAGSV</sequence>
<evidence type="ECO:0000313" key="3">
    <source>
        <dbReference type="EMBL" id="MFD2797951.1"/>
    </source>
</evidence>